<organism evidence="1 2">
    <name type="scientific">Actinoplanes palleronii</name>
    <dbReference type="NCBI Taxonomy" id="113570"/>
    <lineage>
        <taxon>Bacteria</taxon>
        <taxon>Bacillati</taxon>
        <taxon>Actinomycetota</taxon>
        <taxon>Actinomycetes</taxon>
        <taxon>Micromonosporales</taxon>
        <taxon>Micromonosporaceae</taxon>
        <taxon>Actinoplanes</taxon>
    </lineage>
</organism>
<evidence type="ECO:0000313" key="2">
    <source>
        <dbReference type="Proteomes" id="UP000624709"/>
    </source>
</evidence>
<reference evidence="1 2" key="1">
    <citation type="submission" date="2021-01" db="EMBL/GenBank/DDBJ databases">
        <title>Whole genome shotgun sequence of Actinoplanes palleronii NBRC 14916.</title>
        <authorList>
            <person name="Komaki H."/>
            <person name="Tamura T."/>
        </authorList>
    </citation>
    <scope>NUCLEOTIDE SEQUENCE [LARGE SCALE GENOMIC DNA]</scope>
    <source>
        <strain evidence="1 2">NBRC 14916</strain>
    </source>
</reference>
<evidence type="ECO:0000313" key="1">
    <source>
        <dbReference type="EMBL" id="GIE67924.1"/>
    </source>
</evidence>
<dbReference type="Proteomes" id="UP000624709">
    <property type="component" value="Unassembled WGS sequence"/>
</dbReference>
<comment type="caution">
    <text evidence="1">The sequence shown here is derived from an EMBL/GenBank/DDBJ whole genome shotgun (WGS) entry which is preliminary data.</text>
</comment>
<keyword evidence="2" id="KW-1185">Reference proteome</keyword>
<dbReference type="EMBL" id="BOMS01000053">
    <property type="protein sequence ID" value="GIE67924.1"/>
    <property type="molecule type" value="Genomic_DNA"/>
</dbReference>
<accession>A0ABQ4BB45</accession>
<proteinExistence type="predicted"/>
<gene>
    <name evidence="1" type="ORF">Apa02nite_040320</name>
</gene>
<protein>
    <submittedName>
        <fullName evidence="1">Uncharacterized protein</fullName>
    </submittedName>
</protein>
<sequence>MGDADGGGELGRGGHVVLLARTNRLMKPADEKNTERRRVQWGPNSVVFVEFFHEKPQAAS</sequence>
<name>A0ABQ4BB45_9ACTN</name>